<dbReference type="SUPFAM" id="SSF55347">
    <property type="entry name" value="Glyceraldehyde-3-phosphate dehydrogenase-like, C-terminal domain"/>
    <property type="match status" value="1"/>
</dbReference>
<comment type="similarity">
    <text evidence="1">Belongs to the Gfo/Idh/MocA family.</text>
</comment>
<dbReference type="Gene3D" id="3.30.360.10">
    <property type="entry name" value="Dihydrodipicolinate Reductase, domain 2"/>
    <property type="match status" value="1"/>
</dbReference>
<dbReference type="GO" id="GO:0016491">
    <property type="term" value="F:oxidoreductase activity"/>
    <property type="evidence" value="ECO:0007669"/>
    <property type="project" value="UniProtKB-KW"/>
</dbReference>
<evidence type="ECO:0000259" key="3">
    <source>
        <dbReference type="Pfam" id="PF01408"/>
    </source>
</evidence>
<protein>
    <submittedName>
        <fullName evidence="5">NAD binding Rossmann fold oxidoreductase</fullName>
    </submittedName>
</protein>
<dbReference type="Pfam" id="PF01408">
    <property type="entry name" value="GFO_IDH_MocA"/>
    <property type="match status" value="1"/>
</dbReference>
<dbReference type="OrthoDB" id="446809at2759"/>
<keyword evidence="2" id="KW-0560">Oxidoreductase</keyword>
<name>A0A5N6U5N0_ASPAV</name>
<dbReference type="PANTHER" id="PTHR42840:SF3">
    <property type="entry name" value="BINDING ROSSMANN FOLD OXIDOREDUCTASE, PUTATIVE (AFU_ORTHOLOGUE AFUA_2G10240)-RELATED"/>
    <property type="match status" value="1"/>
</dbReference>
<dbReference type="FunFam" id="3.30.360.10:FF:000017">
    <property type="entry name" value="Oxidoreductase family NAD-binding Rossmann fold"/>
    <property type="match status" value="1"/>
</dbReference>
<keyword evidence="6" id="KW-1185">Reference proteome</keyword>
<sequence>MSQQKLKVAIAGLGRMGARHAHHFYALTPRAEVVAASSPVQKELDWADQNLGGARTYLDYDQMLDKEQAQGLQAVVIASATSVHAEQAIKAIKRGLHVLCEKPLSINVDESQSVVDAYQESIKQFPSQKVLCGFSRRFDASYRDAYEKMNSGMIGTPSVFRSQTCDKLDPSGFFVEYAQFSGGIFVDCSIHDIDLALWFFGQDSVVKSVTAVGITAVSPELRKYNDRDNALGLVEFYGGRIAQLYCSRMMAAGQEDSTEIIGTGGKLAVNTQPQLNLVNIFEPSGIRREIPPHYYGRFRDAFITEANEFTASCLDNTELPVKLEGAVAAVRIGAALQESLITGKKIEFNEQGQRI</sequence>
<dbReference type="PANTHER" id="PTHR42840">
    <property type="entry name" value="NAD(P)-BINDING ROSSMANN-FOLD SUPERFAMILY PROTEIN-RELATED"/>
    <property type="match status" value="1"/>
</dbReference>
<dbReference type="Gene3D" id="3.40.50.720">
    <property type="entry name" value="NAD(P)-binding Rossmann-like Domain"/>
    <property type="match status" value="1"/>
</dbReference>
<organism evidence="5 6">
    <name type="scientific">Aspergillus avenaceus</name>
    <dbReference type="NCBI Taxonomy" id="36643"/>
    <lineage>
        <taxon>Eukaryota</taxon>
        <taxon>Fungi</taxon>
        <taxon>Dikarya</taxon>
        <taxon>Ascomycota</taxon>
        <taxon>Pezizomycotina</taxon>
        <taxon>Eurotiomycetes</taxon>
        <taxon>Eurotiomycetidae</taxon>
        <taxon>Eurotiales</taxon>
        <taxon>Aspergillaceae</taxon>
        <taxon>Aspergillus</taxon>
        <taxon>Aspergillus subgen. Circumdati</taxon>
    </lineage>
</organism>
<evidence type="ECO:0000256" key="2">
    <source>
        <dbReference type="ARBA" id="ARBA00023002"/>
    </source>
</evidence>
<dbReference type="GO" id="GO:0000166">
    <property type="term" value="F:nucleotide binding"/>
    <property type="evidence" value="ECO:0007669"/>
    <property type="project" value="InterPro"/>
</dbReference>
<feature type="domain" description="GFO/IDH/MocA-like oxidoreductase" evidence="4">
    <location>
        <begin position="142"/>
        <end position="267"/>
    </location>
</feature>
<evidence type="ECO:0000313" key="6">
    <source>
        <dbReference type="Proteomes" id="UP000325780"/>
    </source>
</evidence>
<dbReference type="AlphaFoldDB" id="A0A5N6U5N0"/>
<dbReference type="Pfam" id="PF22725">
    <property type="entry name" value="GFO_IDH_MocA_C3"/>
    <property type="match status" value="1"/>
</dbReference>
<evidence type="ECO:0000259" key="4">
    <source>
        <dbReference type="Pfam" id="PF22725"/>
    </source>
</evidence>
<dbReference type="SUPFAM" id="SSF51735">
    <property type="entry name" value="NAD(P)-binding Rossmann-fold domains"/>
    <property type="match status" value="1"/>
</dbReference>
<evidence type="ECO:0000313" key="5">
    <source>
        <dbReference type="EMBL" id="KAE8153511.1"/>
    </source>
</evidence>
<reference evidence="5 6" key="1">
    <citation type="submission" date="2019-04" db="EMBL/GenBank/DDBJ databases">
        <title>Friends and foes A comparative genomics study of 23 Aspergillus species from section Flavi.</title>
        <authorList>
            <consortium name="DOE Joint Genome Institute"/>
            <person name="Kjaerbolling I."/>
            <person name="Vesth T."/>
            <person name="Frisvad J.C."/>
            <person name="Nybo J.L."/>
            <person name="Theobald S."/>
            <person name="Kildgaard S."/>
            <person name="Isbrandt T."/>
            <person name="Kuo A."/>
            <person name="Sato A."/>
            <person name="Lyhne E.K."/>
            <person name="Kogle M.E."/>
            <person name="Wiebenga A."/>
            <person name="Kun R.S."/>
            <person name="Lubbers R.J."/>
            <person name="Makela M.R."/>
            <person name="Barry K."/>
            <person name="Chovatia M."/>
            <person name="Clum A."/>
            <person name="Daum C."/>
            <person name="Haridas S."/>
            <person name="He G."/>
            <person name="LaButti K."/>
            <person name="Lipzen A."/>
            <person name="Mondo S."/>
            <person name="Riley R."/>
            <person name="Salamov A."/>
            <person name="Simmons B.A."/>
            <person name="Magnuson J.K."/>
            <person name="Henrissat B."/>
            <person name="Mortensen U.H."/>
            <person name="Larsen T.O."/>
            <person name="Devries R.P."/>
            <person name="Grigoriev I.V."/>
            <person name="Machida M."/>
            <person name="Baker S.E."/>
            <person name="Andersen M.R."/>
        </authorList>
    </citation>
    <scope>NUCLEOTIDE SEQUENCE [LARGE SCALE GENOMIC DNA]</scope>
    <source>
        <strain evidence="5 6">IBT 18842</strain>
    </source>
</reference>
<dbReference type="EMBL" id="ML742038">
    <property type="protein sequence ID" value="KAE8153511.1"/>
    <property type="molecule type" value="Genomic_DNA"/>
</dbReference>
<dbReference type="GO" id="GO:0005737">
    <property type="term" value="C:cytoplasm"/>
    <property type="evidence" value="ECO:0007669"/>
    <property type="project" value="TreeGrafter"/>
</dbReference>
<dbReference type="InterPro" id="IPR055170">
    <property type="entry name" value="GFO_IDH_MocA-like_dom"/>
</dbReference>
<dbReference type="Proteomes" id="UP000325780">
    <property type="component" value="Unassembled WGS sequence"/>
</dbReference>
<accession>A0A5N6U5N0</accession>
<dbReference type="GO" id="GO:0006740">
    <property type="term" value="P:NADPH regeneration"/>
    <property type="evidence" value="ECO:0007669"/>
    <property type="project" value="TreeGrafter"/>
</dbReference>
<feature type="domain" description="Gfo/Idh/MocA-like oxidoreductase N-terminal" evidence="3">
    <location>
        <begin position="6"/>
        <end position="121"/>
    </location>
</feature>
<evidence type="ECO:0000256" key="1">
    <source>
        <dbReference type="ARBA" id="ARBA00010928"/>
    </source>
</evidence>
<gene>
    <name evidence="5" type="ORF">BDV25DRAFT_149275</name>
</gene>
<dbReference type="InterPro" id="IPR000683">
    <property type="entry name" value="Gfo/Idh/MocA-like_OxRdtase_N"/>
</dbReference>
<proteinExistence type="inferred from homology"/>
<dbReference type="InterPro" id="IPR036291">
    <property type="entry name" value="NAD(P)-bd_dom_sf"/>
</dbReference>